<protein>
    <submittedName>
        <fullName evidence="1">Uncharacterized protein</fullName>
    </submittedName>
</protein>
<dbReference type="Proteomes" id="UP001501777">
    <property type="component" value="Unassembled WGS sequence"/>
</dbReference>
<sequence length="65" mass="7098">MRNLDEFAAALNQVTQSVARQAVTRQQTRAVVATAAAGDEAALRKSLEGMSTADLQRLQRELRRG</sequence>
<gene>
    <name evidence="1" type="ORF">GCM10010276_89970</name>
</gene>
<evidence type="ECO:0000313" key="2">
    <source>
        <dbReference type="Proteomes" id="UP001501777"/>
    </source>
</evidence>
<dbReference type="EMBL" id="BAAASG010000041">
    <property type="protein sequence ID" value="GAA2524482.1"/>
    <property type="molecule type" value="Genomic_DNA"/>
</dbReference>
<comment type="caution">
    <text evidence="1">The sequence shown here is derived from an EMBL/GenBank/DDBJ whole genome shotgun (WGS) entry which is preliminary data.</text>
</comment>
<name>A0ABP6AVZ4_STRLO</name>
<keyword evidence="2" id="KW-1185">Reference proteome</keyword>
<evidence type="ECO:0000313" key="1">
    <source>
        <dbReference type="EMBL" id="GAA2524482.1"/>
    </source>
</evidence>
<proteinExistence type="predicted"/>
<organism evidence="1 2">
    <name type="scientific">Streptomyces longisporus</name>
    <dbReference type="NCBI Taxonomy" id="1948"/>
    <lineage>
        <taxon>Bacteria</taxon>
        <taxon>Bacillati</taxon>
        <taxon>Actinomycetota</taxon>
        <taxon>Actinomycetes</taxon>
        <taxon>Kitasatosporales</taxon>
        <taxon>Streptomycetaceae</taxon>
        <taxon>Streptomyces</taxon>
    </lineage>
</organism>
<dbReference type="RefSeq" id="WP_344407184.1">
    <property type="nucleotide sequence ID" value="NZ_BAAASG010000041.1"/>
</dbReference>
<accession>A0ABP6AVZ4</accession>
<reference evidence="2" key="1">
    <citation type="journal article" date="2019" name="Int. J. Syst. Evol. Microbiol.">
        <title>The Global Catalogue of Microorganisms (GCM) 10K type strain sequencing project: providing services to taxonomists for standard genome sequencing and annotation.</title>
        <authorList>
            <consortium name="The Broad Institute Genomics Platform"/>
            <consortium name="The Broad Institute Genome Sequencing Center for Infectious Disease"/>
            <person name="Wu L."/>
            <person name="Ma J."/>
        </authorList>
    </citation>
    <scope>NUCLEOTIDE SEQUENCE [LARGE SCALE GENOMIC DNA]</scope>
    <source>
        <strain evidence="2">JCM 4395</strain>
    </source>
</reference>